<reference evidence="1" key="1">
    <citation type="submission" date="2019-08" db="EMBL/GenBank/DDBJ databases">
        <authorList>
            <person name="Kucharzyk K."/>
            <person name="Murdoch R.W."/>
            <person name="Higgins S."/>
            <person name="Loffler F."/>
        </authorList>
    </citation>
    <scope>NUCLEOTIDE SEQUENCE</scope>
</reference>
<gene>
    <name evidence="1" type="ORF">SDC9_157458</name>
</gene>
<comment type="caution">
    <text evidence="1">The sequence shown here is derived from an EMBL/GenBank/DDBJ whole genome shotgun (WGS) entry which is preliminary data.</text>
</comment>
<proteinExistence type="predicted"/>
<accession>A0A645FCR9</accession>
<sequence length="199" mass="20861">MTGNGDGGVTYYAKWTVGTGETLRTVRTTELDLRDQTSDEDKLSTEGWAWYFSPNPDLDYAAQTLVLSDMTLNTADAIALYVPDGTTIVLIENTINTVKSGDTTSDSEAVYVYGVYSPGVLTIRGNGTLNAIAGKAVSIEKRSESYGIFSRSMNIQDGTIIGNGGSDAGGSYGICSQTTMVISGGSSSSGPVNWGLFGG</sequence>
<protein>
    <submittedName>
        <fullName evidence="1">Uncharacterized protein</fullName>
    </submittedName>
</protein>
<organism evidence="1">
    <name type="scientific">bioreactor metagenome</name>
    <dbReference type="NCBI Taxonomy" id="1076179"/>
    <lineage>
        <taxon>unclassified sequences</taxon>
        <taxon>metagenomes</taxon>
        <taxon>ecological metagenomes</taxon>
    </lineage>
</organism>
<evidence type="ECO:0000313" key="1">
    <source>
        <dbReference type="EMBL" id="MPN10163.1"/>
    </source>
</evidence>
<name>A0A645FCR9_9ZZZZ</name>
<dbReference type="AlphaFoldDB" id="A0A645FCR9"/>
<dbReference type="EMBL" id="VSSQ01056310">
    <property type="protein sequence ID" value="MPN10163.1"/>
    <property type="molecule type" value="Genomic_DNA"/>
</dbReference>